<dbReference type="InterPro" id="IPR001772">
    <property type="entry name" value="KA1_dom"/>
</dbReference>
<dbReference type="OMA" id="HSIRCEV"/>
<name>A0A139AQM9_GONPJ</name>
<keyword evidence="5 10" id="KW-0418">Kinase</keyword>
<evidence type="ECO:0000313" key="11">
    <source>
        <dbReference type="Proteomes" id="UP000070544"/>
    </source>
</evidence>
<keyword evidence="6" id="KW-0067">ATP-binding</keyword>
<dbReference type="InterPro" id="IPR028375">
    <property type="entry name" value="KA1/Ssp2_C"/>
</dbReference>
<gene>
    <name evidence="10" type="ORF">M427DRAFT_86565</name>
</gene>
<dbReference type="SUPFAM" id="SSF103243">
    <property type="entry name" value="KA1-like"/>
    <property type="match status" value="1"/>
</dbReference>
<evidence type="ECO:0000256" key="5">
    <source>
        <dbReference type="ARBA" id="ARBA00022777"/>
    </source>
</evidence>
<evidence type="ECO:0000256" key="1">
    <source>
        <dbReference type="ARBA" id="ARBA00012513"/>
    </source>
</evidence>
<dbReference type="PROSITE" id="PS50032">
    <property type="entry name" value="KA1"/>
    <property type="match status" value="1"/>
</dbReference>
<evidence type="ECO:0000256" key="3">
    <source>
        <dbReference type="ARBA" id="ARBA00022679"/>
    </source>
</evidence>
<sequence>RTLRFALSVSTTSTKEPNAIIAEIVRVITKETASEHSIRCEVNAFTVRCRVQDVDFEVEVCRLPLLSAYGLKFKRMGGDSWRYKQICSYLISRLQL</sequence>
<feature type="non-terminal residue" evidence="10">
    <location>
        <position position="96"/>
    </location>
</feature>
<comment type="catalytic activity">
    <reaction evidence="8">
        <text>L-seryl-[protein] + ATP = O-phospho-L-seryl-[protein] + ADP + H(+)</text>
        <dbReference type="Rhea" id="RHEA:17989"/>
        <dbReference type="Rhea" id="RHEA-COMP:9863"/>
        <dbReference type="Rhea" id="RHEA-COMP:11604"/>
        <dbReference type="ChEBI" id="CHEBI:15378"/>
        <dbReference type="ChEBI" id="CHEBI:29999"/>
        <dbReference type="ChEBI" id="CHEBI:30616"/>
        <dbReference type="ChEBI" id="CHEBI:83421"/>
        <dbReference type="ChEBI" id="CHEBI:456216"/>
        <dbReference type="EC" id="2.7.11.1"/>
    </reaction>
</comment>
<evidence type="ECO:0000256" key="7">
    <source>
        <dbReference type="ARBA" id="ARBA00047899"/>
    </source>
</evidence>
<keyword evidence="2" id="KW-0723">Serine/threonine-protein kinase</keyword>
<evidence type="ECO:0000259" key="9">
    <source>
        <dbReference type="PROSITE" id="PS50032"/>
    </source>
</evidence>
<dbReference type="Pfam" id="PF02149">
    <property type="entry name" value="KA1"/>
    <property type="match status" value="1"/>
</dbReference>
<dbReference type="STRING" id="1344416.A0A139AQM9"/>
<feature type="non-terminal residue" evidence="10">
    <location>
        <position position="1"/>
    </location>
</feature>
<dbReference type="GO" id="GO:0004674">
    <property type="term" value="F:protein serine/threonine kinase activity"/>
    <property type="evidence" value="ECO:0007669"/>
    <property type="project" value="UniProtKB-KW"/>
</dbReference>
<dbReference type="FunFam" id="3.30.310.80:FF:000011">
    <property type="entry name" value="Non-specific serine/threonine protein kinase"/>
    <property type="match status" value="1"/>
</dbReference>
<evidence type="ECO:0000256" key="2">
    <source>
        <dbReference type="ARBA" id="ARBA00022527"/>
    </source>
</evidence>
<dbReference type="EMBL" id="KQ965740">
    <property type="protein sequence ID" value="KXS19060.1"/>
    <property type="molecule type" value="Genomic_DNA"/>
</dbReference>
<dbReference type="CDD" id="cd12121">
    <property type="entry name" value="MARK_C_like"/>
    <property type="match status" value="1"/>
</dbReference>
<feature type="domain" description="KA1" evidence="9">
    <location>
        <begin position="47"/>
        <end position="96"/>
    </location>
</feature>
<dbReference type="Proteomes" id="UP000070544">
    <property type="component" value="Unassembled WGS sequence"/>
</dbReference>
<dbReference type="GO" id="GO:0005524">
    <property type="term" value="F:ATP binding"/>
    <property type="evidence" value="ECO:0007669"/>
    <property type="project" value="UniProtKB-KW"/>
</dbReference>
<keyword evidence="4" id="KW-0547">Nucleotide-binding</keyword>
<keyword evidence="11" id="KW-1185">Reference proteome</keyword>
<dbReference type="AlphaFoldDB" id="A0A139AQM9"/>
<organism evidence="10 11">
    <name type="scientific">Gonapodya prolifera (strain JEL478)</name>
    <name type="common">Monoblepharis prolifera</name>
    <dbReference type="NCBI Taxonomy" id="1344416"/>
    <lineage>
        <taxon>Eukaryota</taxon>
        <taxon>Fungi</taxon>
        <taxon>Fungi incertae sedis</taxon>
        <taxon>Chytridiomycota</taxon>
        <taxon>Chytridiomycota incertae sedis</taxon>
        <taxon>Monoblepharidomycetes</taxon>
        <taxon>Monoblepharidales</taxon>
        <taxon>Gonapodyaceae</taxon>
        <taxon>Gonapodya</taxon>
    </lineage>
</organism>
<proteinExistence type="predicted"/>
<dbReference type="EC" id="2.7.11.1" evidence="1"/>
<evidence type="ECO:0000313" key="10">
    <source>
        <dbReference type="EMBL" id="KXS19060.1"/>
    </source>
</evidence>
<keyword evidence="3" id="KW-0808">Transferase</keyword>
<evidence type="ECO:0000256" key="8">
    <source>
        <dbReference type="ARBA" id="ARBA00048679"/>
    </source>
</evidence>
<dbReference type="OrthoDB" id="193931at2759"/>
<evidence type="ECO:0000256" key="6">
    <source>
        <dbReference type="ARBA" id="ARBA00022840"/>
    </source>
</evidence>
<dbReference type="Gene3D" id="3.30.310.80">
    <property type="entry name" value="Kinase associated domain 1, KA1"/>
    <property type="match status" value="1"/>
</dbReference>
<accession>A0A139AQM9</accession>
<protein>
    <recommendedName>
        <fullName evidence="1">non-specific serine/threonine protein kinase</fullName>
        <ecNumber evidence="1">2.7.11.1</ecNumber>
    </recommendedName>
</protein>
<evidence type="ECO:0000256" key="4">
    <source>
        <dbReference type="ARBA" id="ARBA00022741"/>
    </source>
</evidence>
<comment type="catalytic activity">
    <reaction evidence="7">
        <text>L-threonyl-[protein] + ATP = O-phospho-L-threonyl-[protein] + ADP + H(+)</text>
        <dbReference type="Rhea" id="RHEA:46608"/>
        <dbReference type="Rhea" id="RHEA-COMP:11060"/>
        <dbReference type="Rhea" id="RHEA-COMP:11605"/>
        <dbReference type="ChEBI" id="CHEBI:15378"/>
        <dbReference type="ChEBI" id="CHEBI:30013"/>
        <dbReference type="ChEBI" id="CHEBI:30616"/>
        <dbReference type="ChEBI" id="CHEBI:61977"/>
        <dbReference type="ChEBI" id="CHEBI:456216"/>
        <dbReference type="EC" id="2.7.11.1"/>
    </reaction>
</comment>
<reference evidence="10 11" key="1">
    <citation type="journal article" date="2015" name="Genome Biol. Evol.">
        <title>Phylogenomic analyses indicate that early fungi evolved digesting cell walls of algal ancestors of land plants.</title>
        <authorList>
            <person name="Chang Y."/>
            <person name="Wang S."/>
            <person name="Sekimoto S."/>
            <person name="Aerts A.L."/>
            <person name="Choi C."/>
            <person name="Clum A."/>
            <person name="LaButti K.M."/>
            <person name="Lindquist E.A."/>
            <person name="Yee Ngan C."/>
            <person name="Ohm R.A."/>
            <person name="Salamov A.A."/>
            <person name="Grigoriev I.V."/>
            <person name="Spatafora J.W."/>
            <person name="Berbee M.L."/>
        </authorList>
    </citation>
    <scope>NUCLEOTIDE SEQUENCE [LARGE SCALE GENOMIC DNA]</scope>
    <source>
        <strain evidence="10 11">JEL478</strain>
    </source>
</reference>